<proteinExistence type="predicted"/>
<dbReference type="InterPro" id="IPR029058">
    <property type="entry name" value="AB_hydrolase_fold"/>
</dbReference>
<dbReference type="SUPFAM" id="SSF53474">
    <property type="entry name" value="alpha/beta-Hydrolases"/>
    <property type="match status" value="1"/>
</dbReference>
<feature type="chain" id="PRO_5046124374" description="AB hydrolase-1 domain-containing protein" evidence="1">
    <location>
        <begin position="29"/>
        <end position="445"/>
    </location>
</feature>
<keyword evidence="1" id="KW-0732">Signal</keyword>
<name>A0ABV9NGM4_9GAMM</name>
<dbReference type="InterPro" id="IPR007428">
    <property type="entry name" value="MlaA"/>
</dbReference>
<reference evidence="3" key="1">
    <citation type="journal article" date="2019" name="Int. J. Syst. Evol. Microbiol.">
        <title>The Global Catalogue of Microorganisms (GCM) 10K type strain sequencing project: providing services to taxonomists for standard genome sequencing and annotation.</title>
        <authorList>
            <consortium name="The Broad Institute Genomics Platform"/>
            <consortium name="The Broad Institute Genome Sequencing Center for Infectious Disease"/>
            <person name="Wu L."/>
            <person name="Ma J."/>
        </authorList>
    </citation>
    <scope>NUCLEOTIDE SEQUENCE [LARGE SCALE GENOMIC DNA]</scope>
    <source>
        <strain evidence="3">CGMCC 1.13574</strain>
    </source>
</reference>
<evidence type="ECO:0000256" key="1">
    <source>
        <dbReference type="SAM" id="SignalP"/>
    </source>
</evidence>
<evidence type="ECO:0000313" key="3">
    <source>
        <dbReference type="Proteomes" id="UP001595892"/>
    </source>
</evidence>
<dbReference type="Gene3D" id="3.40.50.1820">
    <property type="entry name" value="alpha/beta hydrolase"/>
    <property type="match status" value="1"/>
</dbReference>
<organism evidence="2 3">
    <name type="scientific">Coralloluteibacterium thermophilum</name>
    <dbReference type="NCBI Taxonomy" id="2707049"/>
    <lineage>
        <taxon>Bacteria</taxon>
        <taxon>Pseudomonadati</taxon>
        <taxon>Pseudomonadota</taxon>
        <taxon>Gammaproteobacteria</taxon>
        <taxon>Lysobacterales</taxon>
        <taxon>Lysobacteraceae</taxon>
        <taxon>Coralloluteibacterium</taxon>
    </lineage>
</organism>
<dbReference type="Proteomes" id="UP001595892">
    <property type="component" value="Unassembled WGS sequence"/>
</dbReference>
<sequence length="445" mass="48028">MRVFDIGPCTRGCLVLLFLLGLVAAASAQPLPVSGRATGLADGPGLRATVFGPDRERLAELPGDVPVREIRLAVEGARPVPDLFWFNRKLRVWFSRQKGPAPLVVVIAGTGGDGNTQKLGMLRAALYGEGYHVLTLPSPTFPGFVVAASSTGVAGDLTQDAIDLRRVIRQVVSELPRGVEITGLHAVGYSLGGAHAAVIKALDTGPDALGVQRVVMINPPVSLFASVGRLDRLFADTIGDDNADIERFYQRLYAELAHLYRGAEALELDGTFLLQAAPSLLRSDDEFAAAIALSFRLALVNMFFAADYYAGTGVVVDPAAPPRVGDSLGAAFRELRARPFADYFERVFAPYYLALRPDWTREQLIAGSSLELIGPQLAADRDVYAQTSRNDLILDARELAWLRDTLGPRIVVYDHGGHLGNLGERQQIEDMLRMLAGTWDAGEAP</sequence>
<keyword evidence="3" id="KW-1185">Reference proteome</keyword>
<dbReference type="EMBL" id="JBHSGG010000002">
    <property type="protein sequence ID" value="MFC4726985.1"/>
    <property type="molecule type" value="Genomic_DNA"/>
</dbReference>
<evidence type="ECO:0008006" key="4">
    <source>
        <dbReference type="Google" id="ProtNLM"/>
    </source>
</evidence>
<accession>A0ABV9NGM4</accession>
<protein>
    <recommendedName>
        <fullName evidence="4">AB hydrolase-1 domain-containing protein</fullName>
    </recommendedName>
</protein>
<comment type="caution">
    <text evidence="2">The sequence shown here is derived from an EMBL/GenBank/DDBJ whole genome shotgun (WGS) entry which is preliminary data.</text>
</comment>
<feature type="signal peptide" evidence="1">
    <location>
        <begin position="1"/>
        <end position="28"/>
    </location>
</feature>
<evidence type="ECO:0000313" key="2">
    <source>
        <dbReference type="EMBL" id="MFC4726985.1"/>
    </source>
</evidence>
<gene>
    <name evidence="2" type="ORF">ACFO3Q_02170</name>
</gene>
<dbReference type="PANTHER" id="PTHR30035:SF1">
    <property type="entry name" value="AB HYDROLASE-1 DOMAIN-CONTAINING PROTEIN"/>
    <property type="match status" value="1"/>
</dbReference>
<dbReference type="RefSeq" id="WP_377002956.1">
    <property type="nucleotide sequence ID" value="NZ_JBHSGG010000002.1"/>
</dbReference>
<dbReference type="PANTHER" id="PTHR30035">
    <property type="entry name" value="LIPOPROTEIN VACJ-RELATED"/>
    <property type="match status" value="1"/>
</dbReference>